<organism evidence="1 2">
    <name type="scientific">Paenibacillus gansuensis</name>
    <dbReference type="NCBI Taxonomy" id="306542"/>
    <lineage>
        <taxon>Bacteria</taxon>
        <taxon>Bacillati</taxon>
        <taxon>Bacillota</taxon>
        <taxon>Bacilli</taxon>
        <taxon>Bacillales</taxon>
        <taxon>Paenibacillaceae</taxon>
        <taxon>Paenibacillus</taxon>
    </lineage>
</organism>
<dbReference type="InterPro" id="IPR029063">
    <property type="entry name" value="SAM-dependent_MTases_sf"/>
</dbReference>
<dbReference type="InterPro" id="IPR010719">
    <property type="entry name" value="MnmM_MeTrfase"/>
</dbReference>
<sequence length="198" mass="20622">MGFLSILSFAHRLVKERVQPGEMAVDATVGNGVDTLFLAETVGHRGTVYGFDIQPQALENAQRRLAGPPGAAGAKPSRCTNVHLLLRSHAELLRAIPEEEHGTAGAVMFNLGYLPGADEGVVTTPSSTLPALEAALALLRPGGVLTVAVYTGHAGGAAEGDAVAAWAAAVPQTRGRVLKYQFMNQTASAPYLIAVEKV</sequence>
<dbReference type="PANTHER" id="PTHR35276:SF1">
    <property type="entry name" value="TRNA (MNM(5)S(2)U34)-METHYLTRANSFERASE, CHLOROPLASTIC"/>
    <property type="match status" value="1"/>
</dbReference>
<reference evidence="2" key="1">
    <citation type="journal article" date="2019" name="Int. J. Syst. Evol. Microbiol.">
        <title>The Global Catalogue of Microorganisms (GCM) 10K type strain sequencing project: providing services to taxonomists for standard genome sequencing and annotation.</title>
        <authorList>
            <consortium name="The Broad Institute Genomics Platform"/>
            <consortium name="The Broad Institute Genome Sequencing Center for Infectious Disease"/>
            <person name="Wu L."/>
            <person name="Ma J."/>
        </authorList>
    </citation>
    <scope>NUCLEOTIDE SEQUENCE [LARGE SCALE GENOMIC DNA]</scope>
    <source>
        <strain evidence="2">KCTC 3950</strain>
    </source>
</reference>
<evidence type="ECO:0000313" key="1">
    <source>
        <dbReference type="EMBL" id="MFD2610985.1"/>
    </source>
</evidence>
<comment type="caution">
    <text evidence="1">The sequence shown here is derived from an EMBL/GenBank/DDBJ whole genome shotgun (WGS) entry which is preliminary data.</text>
</comment>
<dbReference type="Proteomes" id="UP001597541">
    <property type="component" value="Unassembled WGS sequence"/>
</dbReference>
<dbReference type="Gene3D" id="3.40.50.150">
    <property type="entry name" value="Vaccinia Virus protein VP39"/>
    <property type="match status" value="1"/>
</dbReference>
<dbReference type="GO" id="GO:0032259">
    <property type="term" value="P:methylation"/>
    <property type="evidence" value="ECO:0007669"/>
    <property type="project" value="UniProtKB-KW"/>
</dbReference>
<dbReference type="GO" id="GO:0008168">
    <property type="term" value="F:methyltransferase activity"/>
    <property type="evidence" value="ECO:0007669"/>
    <property type="project" value="UniProtKB-KW"/>
</dbReference>
<dbReference type="EMBL" id="JBHUME010000002">
    <property type="protein sequence ID" value="MFD2610985.1"/>
    <property type="molecule type" value="Genomic_DNA"/>
</dbReference>
<dbReference type="RefSeq" id="WP_377599213.1">
    <property type="nucleotide sequence ID" value="NZ_JBHUME010000002.1"/>
</dbReference>
<evidence type="ECO:0000313" key="2">
    <source>
        <dbReference type="Proteomes" id="UP001597541"/>
    </source>
</evidence>
<dbReference type="SUPFAM" id="SSF53335">
    <property type="entry name" value="S-adenosyl-L-methionine-dependent methyltransferases"/>
    <property type="match status" value="1"/>
</dbReference>
<accession>A0ABW5P933</accession>
<keyword evidence="1" id="KW-0489">Methyltransferase</keyword>
<proteinExistence type="predicted"/>
<dbReference type="PANTHER" id="PTHR35276">
    <property type="entry name" value="S-ADENOSYL-L-METHIONINE-DEPENDENT METHYLTRANSFERASES SUPERFAMILY PROTEIN"/>
    <property type="match status" value="1"/>
</dbReference>
<dbReference type="Pfam" id="PF06962">
    <property type="entry name" value="rRNA_methylase"/>
    <property type="match status" value="1"/>
</dbReference>
<keyword evidence="2" id="KW-1185">Reference proteome</keyword>
<name>A0ABW5P933_9BACL</name>
<protein>
    <submittedName>
        <fullName evidence="1">Class I SAM-dependent methyltransferase</fullName>
    </submittedName>
</protein>
<gene>
    <name evidence="1" type="ORF">ACFSUF_00950</name>
</gene>
<keyword evidence="1" id="KW-0808">Transferase</keyword>